<organism evidence="7 8">
    <name type="scientific">Oryzias melastigma</name>
    <name type="common">Marine medaka</name>
    <dbReference type="NCBI Taxonomy" id="30732"/>
    <lineage>
        <taxon>Eukaryota</taxon>
        <taxon>Metazoa</taxon>
        <taxon>Chordata</taxon>
        <taxon>Craniata</taxon>
        <taxon>Vertebrata</taxon>
        <taxon>Euteleostomi</taxon>
        <taxon>Actinopterygii</taxon>
        <taxon>Neopterygii</taxon>
        <taxon>Teleostei</taxon>
        <taxon>Neoteleostei</taxon>
        <taxon>Acanthomorphata</taxon>
        <taxon>Ovalentaria</taxon>
        <taxon>Atherinomorphae</taxon>
        <taxon>Beloniformes</taxon>
        <taxon>Adrianichthyidae</taxon>
        <taxon>Oryziinae</taxon>
        <taxon>Oryzias</taxon>
    </lineage>
</organism>
<evidence type="ECO:0000256" key="1">
    <source>
        <dbReference type="ARBA" id="ARBA00022729"/>
    </source>
</evidence>
<dbReference type="GO" id="GO:0005829">
    <property type="term" value="C:cytosol"/>
    <property type="evidence" value="ECO:0007669"/>
    <property type="project" value="TreeGrafter"/>
</dbReference>
<dbReference type="InterPro" id="IPR036116">
    <property type="entry name" value="FN3_sf"/>
</dbReference>
<protein>
    <recommendedName>
        <fullName evidence="6">Fibronectin type-III domain-containing protein</fullName>
    </recommendedName>
</protein>
<keyword evidence="8" id="KW-1185">Reference proteome</keyword>
<dbReference type="STRING" id="30732.ENSOMEP00000025588"/>
<evidence type="ECO:0000313" key="7">
    <source>
        <dbReference type="Ensembl" id="ENSOMEP00000025588.1"/>
    </source>
</evidence>
<evidence type="ECO:0000256" key="5">
    <source>
        <dbReference type="ARBA" id="ARBA00023180"/>
    </source>
</evidence>
<evidence type="ECO:0000256" key="2">
    <source>
        <dbReference type="ARBA" id="ARBA00022737"/>
    </source>
</evidence>
<evidence type="ECO:0000313" key="8">
    <source>
        <dbReference type="Proteomes" id="UP000261560"/>
    </source>
</evidence>
<dbReference type="Gene3D" id="2.60.40.10">
    <property type="entry name" value="Immunoglobulins"/>
    <property type="match status" value="2"/>
</dbReference>
<dbReference type="Ensembl" id="ENSOMET00000006718.1">
    <property type="protein sequence ID" value="ENSOMEP00000025588.1"/>
    <property type="gene ID" value="ENSOMEG00000006927.1"/>
</dbReference>
<dbReference type="PROSITE" id="PS50853">
    <property type="entry name" value="FN3"/>
    <property type="match status" value="1"/>
</dbReference>
<reference evidence="7" key="2">
    <citation type="submission" date="2025-09" db="UniProtKB">
        <authorList>
            <consortium name="Ensembl"/>
        </authorList>
    </citation>
    <scope>IDENTIFICATION</scope>
</reference>
<dbReference type="GO" id="GO:0070195">
    <property type="term" value="C:growth hormone receptor complex"/>
    <property type="evidence" value="ECO:0007669"/>
    <property type="project" value="TreeGrafter"/>
</dbReference>
<dbReference type="InterPro" id="IPR013783">
    <property type="entry name" value="Ig-like_fold"/>
</dbReference>
<evidence type="ECO:0000259" key="6">
    <source>
        <dbReference type="PROSITE" id="PS50853"/>
    </source>
</evidence>
<dbReference type="GO" id="GO:0009897">
    <property type="term" value="C:external side of plasma membrane"/>
    <property type="evidence" value="ECO:0007669"/>
    <property type="project" value="TreeGrafter"/>
</dbReference>
<dbReference type="CDD" id="cd00063">
    <property type="entry name" value="FN3"/>
    <property type="match status" value="1"/>
</dbReference>
<feature type="domain" description="Fibronectin type-III" evidence="6">
    <location>
        <begin position="147"/>
        <end position="249"/>
    </location>
</feature>
<name>A0A3B3D661_ORYME</name>
<dbReference type="PaxDb" id="30732-ENSOMEP00000025588"/>
<dbReference type="InterPro" id="IPR003961">
    <property type="entry name" value="FN3_dom"/>
</dbReference>
<dbReference type="GO" id="GO:0017046">
    <property type="term" value="F:peptide hormone binding"/>
    <property type="evidence" value="ECO:0007669"/>
    <property type="project" value="TreeGrafter"/>
</dbReference>
<proteinExistence type="predicted"/>
<dbReference type="InterPro" id="IPR050379">
    <property type="entry name" value="Type-I_Cytokine_Rcpt"/>
</dbReference>
<sequence length="323" mass="37095">MYFSVSTWSRHFSPLSQTQFIELASSRAGCRALCSDWIALHWLPPSSTSSHYDWMSSSKSIFVSFLFVDEKIFCVCICHVTNSSLSTGPKEWRECPEYSTETPHQCFFNEEHTTIWTQYSVQLRSRDRAVLYDELFFYVQDIVEPDPPVGLNWTLLNVSLTGTHFDIMVNWRPPESADVKMGWMTLSYEVQHRSLHSDHWETDLVSSTHRTLYGLQTNVNHEVRVRCKMHGMTRFGGFSDSAFVHIQSKGKRRTSLCLVAILMLVIISQQEKLMVVLLPPVPEPKIKGVDSQLLKVHHAKGLNSLSGHLLIGFESVLFMIMLF</sequence>
<dbReference type="SUPFAM" id="SSF49265">
    <property type="entry name" value="Fibronectin type III"/>
    <property type="match status" value="2"/>
</dbReference>
<evidence type="ECO:0000256" key="4">
    <source>
        <dbReference type="ARBA" id="ARBA00023170"/>
    </source>
</evidence>
<keyword evidence="1" id="KW-0732">Signal</keyword>
<dbReference type="GO" id="GO:0004903">
    <property type="term" value="F:growth hormone receptor activity"/>
    <property type="evidence" value="ECO:0007669"/>
    <property type="project" value="TreeGrafter"/>
</dbReference>
<accession>A0A3B3D661</accession>
<dbReference type="GeneTree" id="ENSGT00940000165107"/>
<keyword evidence="5" id="KW-0325">Glycoprotein</keyword>
<dbReference type="GO" id="GO:0060396">
    <property type="term" value="P:growth hormone receptor signaling pathway"/>
    <property type="evidence" value="ECO:0007669"/>
    <property type="project" value="TreeGrafter"/>
</dbReference>
<dbReference type="GO" id="GO:0019955">
    <property type="term" value="F:cytokine binding"/>
    <property type="evidence" value="ECO:0007669"/>
    <property type="project" value="TreeGrafter"/>
</dbReference>
<keyword evidence="4" id="KW-0675">Receptor</keyword>
<dbReference type="Proteomes" id="UP000261560">
    <property type="component" value="Unplaced"/>
</dbReference>
<dbReference type="AlphaFoldDB" id="A0A3B3D661"/>
<dbReference type="GO" id="GO:0046427">
    <property type="term" value="P:positive regulation of receptor signaling pathway via JAK-STAT"/>
    <property type="evidence" value="ECO:0007669"/>
    <property type="project" value="TreeGrafter"/>
</dbReference>
<dbReference type="PANTHER" id="PTHR23036">
    <property type="entry name" value="CYTOKINE RECEPTOR"/>
    <property type="match status" value="1"/>
</dbReference>
<reference evidence="7" key="1">
    <citation type="submission" date="2025-08" db="UniProtKB">
        <authorList>
            <consortium name="Ensembl"/>
        </authorList>
    </citation>
    <scope>IDENTIFICATION</scope>
</reference>
<evidence type="ECO:0000256" key="3">
    <source>
        <dbReference type="ARBA" id="ARBA00023157"/>
    </source>
</evidence>
<dbReference type="PANTHER" id="PTHR23036:SF108">
    <property type="entry name" value="GROWTH HORMONE RECEPTOR"/>
    <property type="match status" value="1"/>
</dbReference>
<dbReference type="GO" id="GO:0019838">
    <property type="term" value="F:growth factor binding"/>
    <property type="evidence" value="ECO:0007669"/>
    <property type="project" value="TreeGrafter"/>
</dbReference>
<keyword evidence="2" id="KW-0677">Repeat</keyword>
<keyword evidence="3" id="KW-1015">Disulfide bond</keyword>